<sequence>MCILVRDSTSCMDPYPCSRLEKGGLGGVDFGWLSLLYEAKRLRSAINGRKTADSMSFSAESFCQVVGKLPVKEGATRGCTSLASHVSTFPRRRTGSGCLSNSIPLDLLRRLRRRLLRRLLRCRNPGIAAERPDTANSAGPADPYYLTANGSLGTLGFHNIRPQDMPRLWG</sequence>
<proteinExistence type="predicted"/>
<dbReference type="EMBL" id="KZ679700">
    <property type="protein sequence ID" value="PTB48356.1"/>
    <property type="molecule type" value="Genomic_DNA"/>
</dbReference>
<dbReference type="Proteomes" id="UP000241690">
    <property type="component" value="Unassembled WGS sequence"/>
</dbReference>
<dbReference type="AlphaFoldDB" id="A0A2T3ZU81"/>
<dbReference type="GeneID" id="36622920"/>
<evidence type="ECO:0000313" key="2">
    <source>
        <dbReference type="Proteomes" id="UP000241690"/>
    </source>
</evidence>
<gene>
    <name evidence="1" type="ORF">M431DRAFT_329423</name>
</gene>
<protein>
    <submittedName>
        <fullName evidence="1">Uncharacterized protein</fullName>
    </submittedName>
</protein>
<name>A0A2T3ZU81_TRIHA</name>
<evidence type="ECO:0000313" key="1">
    <source>
        <dbReference type="EMBL" id="PTB48356.1"/>
    </source>
</evidence>
<dbReference type="RefSeq" id="XP_024768033.1">
    <property type="nucleotide sequence ID" value="XM_024914354.1"/>
</dbReference>
<organism evidence="1 2">
    <name type="scientific">Trichoderma harzianum CBS 226.95</name>
    <dbReference type="NCBI Taxonomy" id="983964"/>
    <lineage>
        <taxon>Eukaryota</taxon>
        <taxon>Fungi</taxon>
        <taxon>Dikarya</taxon>
        <taxon>Ascomycota</taxon>
        <taxon>Pezizomycotina</taxon>
        <taxon>Sordariomycetes</taxon>
        <taxon>Hypocreomycetidae</taxon>
        <taxon>Hypocreales</taxon>
        <taxon>Hypocreaceae</taxon>
        <taxon>Trichoderma</taxon>
    </lineage>
</organism>
<keyword evidence="2" id="KW-1185">Reference proteome</keyword>
<reference evidence="1 2" key="1">
    <citation type="submission" date="2016-07" db="EMBL/GenBank/DDBJ databases">
        <title>Multiple horizontal gene transfer events from other fungi enriched the ability of initially mycotrophic Trichoderma (Ascomycota) to feed on dead plant biomass.</title>
        <authorList>
            <consortium name="DOE Joint Genome Institute"/>
            <person name="Aerts A."/>
            <person name="Atanasova L."/>
            <person name="Chenthamara K."/>
            <person name="Zhang J."/>
            <person name="Grujic M."/>
            <person name="Henrissat B."/>
            <person name="Kuo A."/>
            <person name="Salamov A."/>
            <person name="Lipzen A."/>
            <person name="Labutti K."/>
            <person name="Barry K."/>
            <person name="Miao Y."/>
            <person name="Rahimi M.J."/>
            <person name="Shen Q."/>
            <person name="Grigoriev I.V."/>
            <person name="Kubicek C.P."/>
            <person name="Druzhinina I.S."/>
        </authorList>
    </citation>
    <scope>NUCLEOTIDE SEQUENCE [LARGE SCALE GENOMIC DNA]</scope>
    <source>
        <strain evidence="1 2">CBS 226.95</strain>
    </source>
</reference>
<accession>A0A2T3ZU81</accession>